<sequence length="116" mass="13287">MQICVIRLSILAMIFCQRVLTSLNFVKIRVLPLLGLHMCDKRQLVITGTVEFIVDTVSGQFYFIEMNTRLQVEHPGKTEGLLDKVSGISHCRVSVYFLQVWYPSLSVDHLKQGDFL</sequence>
<evidence type="ECO:0000259" key="3">
    <source>
        <dbReference type="PROSITE" id="PS00867"/>
    </source>
</evidence>
<dbReference type="PANTHER" id="PTHR18866:SF33">
    <property type="entry name" value="METHYLCROTONOYL-COA CARBOXYLASE SUBUNIT ALPHA, MITOCHONDRIAL-RELATED"/>
    <property type="match status" value="1"/>
</dbReference>
<dbReference type="Gene3D" id="3.30.470.20">
    <property type="entry name" value="ATP-grasp fold, B domain"/>
    <property type="match status" value="1"/>
</dbReference>
<dbReference type="PANTHER" id="PTHR18866">
    <property type="entry name" value="CARBOXYLASE:PYRUVATE/ACETYL-COA/PROPIONYL-COA CARBOXYLASE"/>
    <property type="match status" value="1"/>
</dbReference>
<dbReference type="GO" id="GO:0005524">
    <property type="term" value="F:ATP binding"/>
    <property type="evidence" value="ECO:0007669"/>
    <property type="project" value="InterPro"/>
</dbReference>
<accession>A0A2P6QHB2</accession>
<comment type="caution">
    <text evidence="4">The sequence shown here is derived from an EMBL/GenBank/DDBJ whole genome shotgun (WGS) entry which is preliminary data.</text>
</comment>
<dbReference type="AlphaFoldDB" id="A0A2P6QHB2"/>
<dbReference type="InterPro" id="IPR050856">
    <property type="entry name" value="Biotin_carboxylase_complex"/>
</dbReference>
<feature type="chain" id="PRO_5015148207" evidence="2">
    <location>
        <begin position="22"/>
        <end position="116"/>
    </location>
</feature>
<keyword evidence="2" id="KW-0732">Signal</keyword>
<protein>
    <submittedName>
        <fullName evidence="4">Putative methylcrotonoyl-CoA carboxylase</fullName>
        <ecNumber evidence="4">6.4.1.4</ecNumber>
    </submittedName>
</protein>
<feature type="domain" description="Carbamoyl phosphate synthase ATP-binding" evidence="3">
    <location>
        <begin position="63"/>
        <end position="70"/>
    </location>
</feature>
<gene>
    <name evidence="4" type="ORF">RchiOBHm_Chr5g0059021</name>
</gene>
<dbReference type="STRING" id="74649.A0A2P6QHB2"/>
<dbReference type="Proteomes" id="UP000238479">
    <property type="component" value="Chromosome 5"/>
</dbReference>
<dbReference type="Gramene" id="PRQ33563">
    <property type="protein sequence ID" value="PRQ33563"/>
    <property type="gene ID" value="RchiOBHm_Chr5g0059021"/>
</dbReference>
<evidence type="ECO:0000256" key="1">
    <source>
        <dbReference type="ARBA" id="ARBA00023267"/>
    </source>
</evidence>
<feature type="signal peptide" evidence="2">
    <location>
        <begin position="1"/>
        <end position="21"/>
    </location>
</feature>
<evidence type="ECO:0000256" key="2">
    <source>
        <dbReference type="SAM" id="SignalP"/>
    </source>
</evidence>
<dbReference type="PROSITE" id="PS00867">
    <property type="entry name" value="CPSASE_2"/>
    <property type="match status" value="1"/>
</dbReference>
<dbReference type="GO" id="GO:0004485">
    <property type="term" value="F:methylcrotonoyl-CoA carboxylase activity"/>
    <property type="evidence" value="ECO:0007669"/>
    <property type="project" value="UniProtKB-EC"/>
</dbReference>
<evidence type="ECO:0000313" key="5">
    <source>
        <dbReference type="Proteomes" id="UP000238479"/>
    </source>
</evidence>
<name>A0A2P6QHB2_ROSCH</name>
<dbReference type="InterPro" id="IPR005479">
    <property type="entry name" value="CPAse_ATP-bd"/>
</dbReference>
<dbReference type="SUPFAM" id="SSF56059">
    <property type="entry name" value="Glutathione synthetase ATP-binding domain-like"/>
    <property type="match status" value="1"/>
</dbReference>
<dbReference type="EC" id="6.4.1.4" evidence="4"/>
<reference evidence="4 5" key="1">
    <citation type="journal article" date="2018" name="Nat. Genet.">
        <title>The Rosa genome provides new insights in the design of modern roses.</title>
        <authorList>
            <person name="Bendahmane M."/>
        </authorList>
    </citation>
    <scope>NUCLEOTIDE SEQUENCE [LARGE SCALE GENOMIC DNA]</scope>
    <source>
        <strain evidence="5">cv. Old Blush</strain>
    </source>
</reference>
<keyword evidence="4" id="KW-0436">Ligase</keyword>
<dbReference type="GO" id="GO:0005739">
    <property type="term" value="C:mitochondrion"/>
    <property type="evidence" value="ECO:0007669"/>
    <property type="project" value="TreeGrafter"/>
</dbReference>
<keyword evidence="5" id="KW-1185">Reference proteome</keyword>
<evidence type="ECO:0000313" key="4">
    <source>
        <dbReference type="EMBL" id="PRQ33563.1"/>
    </source>
</evidence>
<organism evidence="4 5">
    <name type="scientific">Rosa chinensis</name>
    <name type="common">China rose</name>
    <dbReference type="NCBI Taxonomy" id="74649"/>
    <lineage>
        <taxon>Eukaryota</taxon>
        <taxon>Viridiplantae</taxon>
        <taxon>Streptophyta</taxon>
        <taxon>Embryophyta</taxon>
        <taxon>Tracheophyta</taxon>
        <taxon>Spermatophyta</taxon>
        <taxon>Magnoliopsida</taxon>
        <taxon>eudicotyledons</taxon>
        <taxon>Gunneridae</taxon>
        <taxon>Pentapetalae</taxon>
        <taxon>rosids</taxon>
        <taxon>fabids</taxon>
        <taxon>Rosales</taxon>
        <taxon>Rosaceae</taxon>
        <taxon>Rosoideae</taxon>
        <taxon>Rosoideae incertae sedis</taxon>
        <taxon>Rosa</taxon>
    </lineage>
</organism>
<dbReference type="EMBL" id="PDCK01000043">
    <property type="protein sequence ID" value="PRQ33563.1"/>
    <property type="molecule type" value="Genomic_DNA"/>
</dbReference>
<proteinExistence type="predicted"/>
<keyword evidence="1" id="KW-0092">Biotin</keyword>
<dbReference type="Pfam" id="PF02786">
    <property type="entry name" value="CPSase_L_D2"/>
    <property type="match status" value="1"/>
</dbReference>